<dbReference type="InterPro" id="IPR002477">
    <property type="entry name" value="Peptidoglycan-bd-like"/>
</dbReference>
<dbReference type="GO" id="GO:0016787">
    <property type="term" value="F:hydrolase activity"/>
    <property type="evidence" value="ECO:0007669"/>
    <property type="project" value="UniProtKB-KW"/>
</dbReference>
<protein>
    <submittedName>
        <fullName evidence="2">Peptidoglycan hydrolase-like protein with peptidoglycan-binding domain</fullName>
    </submittedName>
</protein>
<feature type="domain" description="Peptidoglycan binding-like" evidence="1">
    <location>
        <begin position="17"/>
        <end position="72"/>
    </location>
</feature>
<dbReference type="InterPro" id="IPR036366">
    <property type="entry name" value="PGBDSf"/>
</dbReference>
<comment type="caution">
    <text evidence="2">The sequence shown here is derived from an EMBL/GenBank/DDBJ whole genome shotgun (WGS) entry which is preliminary data.</text>
</comment>
<sequence length="438" mass="48179">MSIDDRTVTAESRSRFIETVQKQLIRENPSALPEHGIDGIYGEETDLAVQDFQNQEGLTVDGIAGPETNNALREAILFGEGSEGEGVEILQEDLTWFYFEPDGGIDGIFGSGTEQAVRDFQSDNDLSVDGLAGPNTLRTMDELIETILVEEGDANSLVRRIQEQLNEQDEVDLSIDIDGIFGPETEGAVEDFQETMEQVVDGIAGPVTMNLLDLEAYHPLNHEEIVSIMSEADVDYSSEEVTDDSELSDLQEELENNSVYQDVAPGSANINNLEVAHVSYSGAYNDSYYLAKLDVEEETTTTVFTMFSEDKDVESLGVIEFEGDLYEDDATVTLYDLEGEIIEEQTDSNLELSNADLDVQKEIAQIASEMEDFQAQSDLDPYLCSFRQYALGTMLCNGVPWALGVTGVGFPLALGWNVVCNTVVGPHIEEEVLADDCD</sequence>
<gene>
    <name evidence="2" type="ORF">HNR44_001685</name>
</gene>
<dbReference type="Pfam" id="PF01471">
    <property type="entry name" value="PG_binding_1"/>
    <property type="match status" value="3"/>
</dbReference>
<dbReference type="Gene3D" id="1.10.101.10">
    <property type="entry name" value="PGBD-like superfamily/PGBD"/>
    <property type="match status" value="3"/>
</dbReference>
<dbReference type="EMBL" id="JACHHJ010000002">
    <property type="protein sequence ID" value="MBB6449707.1"/>
    <property type="molecule type" value="Genomic_DNA"/>
</dbReference>
<evidence type="ECO:0000259" key="1">
    <source>
        <dbReference type="Pfam" id="PF01471"/>
    </source>
</evidence>
<dbReference type="AlphaFoldDB" id="A0A841PLG9"/>
<feature type="domain" description="Peptidoglycan binding-like" evidence="1">
    <location>
        <begin position="84"/>
        <end position="140"/>
    </location>
</feature>
<dbReference type="RefSeq" id="WP_184403678.1">
    <property type="nucleotide sequence ID" value="NZ_JACHHJ010000002.1"/>
</dbReference>
<reference evidence="2 3" key="1">
    <citation type="submission" date="2020-08" db="EMBL/GenBank/DDBJ databases">
        <title>Genomic Encyclopedia of Type Strains, Phase IV (KMG-IV): sequencing the most valuable type-strain genomes for metagenomic binning, comparative biology and taxonomic classification.</title>
        <authorList>
            <person name="Goeker M."/>
        </authorList>
    </citation>
    <scope>NUCLEOTIDE SEQUENCE [LARGE SCALE GENOMIC DNA]</scope>
    <source>
        <strain evidence="2 3">DSM 21769</strain>
    </source>
</reference>
<dbReference type="Proteomes" id="UP000568839">
    <property type="component" value="Unassembled WGS sequence"/>
</dbReference>
<keyword evidence="2" id="KW-0378">Hydrolase</keyword>
<evidence type="ECO:0000313" key="3">
    <source>
        <dbReference type="Proteomes" id="UP000568839"/>
    </source>
</evidence>
<name>A0A841PLG9_9BACL</name>
<dbReference type="InterPro" id="IPR036365">
    <property type="entry name" value="PGBD-like_sf"/>
</dbReference>
<organism evidence="2 3">
    <name type="scientific">Geomicrobium halophilum</name>
    <dbReference type="NCBI Taxonomy" id="549000"/>
    <lineage>
        <taxon>Bacteria</taxon>
        <taxon>Bacillati</taxon>
        <taxon>Bacillota</taxon>
        <taxon>Bacilli</taxon>
        <taxon>Bacillales</taxon>
        <taxon>Geomicrobium</taxon>
    </lineage>
</organism>
<feature type="domain" description="Peptidoglycan binding-like" evidence="1">
    <location>
        <begin position="156"/>
        <end position="212"/>
    </location>
</feature>
<accession>A0A841PLG9</accession>
<evidence type="ECO:0000313" key="2">
    <source>
        <dbReference type="EMBL" id="MBB6449707.1"/>
    </source>
</evidence>
<keyword evidence="3" id="KW-1185">Reference proteome</keyword>
<proteinExistence type="predicted"/>
<dbReference type="SUPFAM" id="SSF47090">
    <property type="entry name" value="PGBD-like"/>
    <property type="match status" value="3"/>
</dbReference>